<name>A0A1F7ZZP6_9EURO</name>
<comment type="caution">
    <text evidence="2">The sequence shown here is derived from an EMBL/GenBank/DDBJ whole genome shotgun (WGS) entry which is preliminary data.</text>
</comment>
<accession>A0A1F7ZZP6</accession>
<evidence type="ECO:0000313" key="2">
    <source>
        <dbReference type="EMBL" id="OGM44907.1"/>
    </source>
</evidence>
<feature type="region of interest" description="Disordered" evidence="1">
    <location>
        <begin position="187"/>
        <end position="219"/>
    </location>
</feature>
<dbReference type="Proteomes" id="UP000179179">
    <property type="component" value="Unassembled WGS sequence"/>
</dbReference>
<feature type="region of interest" description="Disordered" evidence="1">
    <location>
        <begin position="364"/>
        <end position="383"/>
    </location>
</feature>
<dbReference type="STRING" id="109264.A0A1F7ZZP6"/>
<organism evidence="2 3">
    <name type="scientific">Aspergillus bombycis</name>
    <dbReference type="NCBI Taxonomy" id="109264"/>
    <lineage>
        <taxon>Eukaryota</taxon>
        <taxon>Fungi</taxon>
        <taxon>Dikarya</taxon>
        <taxon>Ascomycota</taxon>
        <taxon>Pezizomycotina</taxon>
        <taxon>Eurotiomycetes</taxon>
        <taxon>Eurotiomycetidae</taxon>
        <taxon>Eurotiales</taxon>
        <taxon>Aspergillaceae</taxon>
        <taxon>Aspergillus</taxon>
    </lineage>
</organism>
<feature type="compositionally biased region" description="Low complexity" evidence="1">
    <location>
        <begin position="315"/>
        <end position="345"/>
    </location>
</feature>
<keyword evidence="3" id="KW-1185">Reference proteome</keyword>
<dbReference type="PROSITE" id="PS51257">
    <property type="entry name" value="PROKAR_LIPOPROTEIN"/>
    <property type="match status" value="1"/>
</dbReference>
<gene>
    <name evidence="2" type="ORF">ABOM_006094</name>
</gene>
<evidence type="ECO:0000313" key="3">
    <source>
        <dbReference type="Proteomes" id="UP000179179"/>
    </source>
</evidence>
<dbReference type="AlphaFoldDB" id="A0A1F7ZZP6"/>
<feature type="compositionally biased region" description="Low complexity" evidence="1">
    <location>
        <begin position="364"/>
        <end position="379"/>
    </location>
</feature>
<feature type="compositionally biased region" description="Low complexity" evidence="1">
    <location>
        <begin position="288"/>
        <end position="302"/>
    </location>
</feature>
<dbReference type="GeneID" id="34449484"/>
<evidence type="ECO:0000256" key="1">
    <source>
        <dbReference type="SAM" id="MobiDB-lite"/>
    </source>
</evidence>
<dbReference type="EMBL" id="LYCR01000049">
    <property type="protein sequence ID" value="OGM44907.1"/>
    <property type="molecule type" value="Genomic_DNA"/>
</dbReference>
<reference evidence="2 3" key="1">
    <citation type="journal article" date="2016" name="Genome Biol. Evol.">
        <title>Draft genome sequence of an aflatoxigenic Aspergillus species, A. bombycis.</title>
        <authorList>
            <person name="Moore G.G."/>
            <person name="Mack B.M."/>
            <person name="Beltz S.B."/>
            <person name="Gilbert M.K."/>
        </authorList>
    </citation>
    <scope>NUCLEOTIDE SEQUENCE [LARGE SCALE GENOMIC DNA]</scope>
    <source>
        <strain evidence="3">NRRL 26010</strain>
    </source>
</reference>
<dbReference type="RefSeq" id="XP_022388624.1">
    <property type="nucleotide sequence ID" value="XM_022533223.1"/>
</dbReference>
<feature type="region of interest" description="Disordered" evidence="1">
    <location>
        <begin position="233"/>
        <end position="356"/>
    </location>
</feature>
<dbReference type="OrthoDB" id="3595619at2759"/>
<feature type="compositionally biased region" description="Polar residues" evidence="1">
    <location>
        <begin position="346"/>
        <end position="356"/>
    </location>
</feature>
<protein>
    <submittedName>
        <fullName evidence="2">Uncharacterized protein</fullName>
    </submittedName>
</protein>
<sequence length="497" mass="54747">MKRAIEQAGSVCAGWISSCLFFCPGSGSDDESFHHQQSLKRKGVEREMKVCHTQPRLVPPMKLAVDSSLPRPSAPAWTSSTPSLKLDSRLSSQRSKRASLTFKRKSTAPLRISGPSEFRTVSSFATSPRGFHPDSFIILSPGQFRPLELNFEASGNGLPDLPEFDTFQVEEECPILTRPSRTLRTSADVSRISRAKSHRPSSSFQLVRKPVGSGSRRSSLATMEQLMDKQVPFNNPLVPHFSARSHADNDPTASQHHSGHTRLDTANGCGLVVSKPESYKESQASRITLPPRTPTNTTCTNLQDRPLPPIPVEDSPSSGTTQRPPTTPTETRPPTTPSENRNPNSATTTPTRSGRVTQWLFQSSNKASPFSSSTSPWMSTFTDKNPFRIRSRTLSGSTITSSLTSLTGGFKATPSLSSNTTAAPGRPSHIDPRLQKELDVPMCFSRPYIPKQADDPAIYPTIFEGQQQQQQHPQNGYDEFDHDYYTTYRRSAVGLAF</sequence>
<proteinExistence type="predicted"/>